<evidence type="ECO:0000259" key="2">
    <source>
        <dbReference type="Pfam" id="PF07596"/>
    </source>
</evidence>
<feature type="domain" description="DUF1559" evidence="2">
    <location>
        <begin position="47"/>
        <end position="313"/>
    </location>
</feature>
<dbReference type="InterPro" id="IPR012902">
    <property type="entry name" value="N_methyl_site"/>
</dbReference>
<dbReference type="SUPFAM" id="SSF54523">
    <property type="entry name" value="Pili subunits"/>
    <property type="match status" value="1"/>
</dbReference>
<organism evidence="3 4">
    <name type="scientific">Planctopirus hydrillae</name>
    <dbReference type="NCBI Taxonomy" id="1841610"/>
    <lineage>
        <taxon>Bacteria</taxon>
        <taxon>Pseudomonadati</taxon>
        <taxon>Planctomycetota</taxon>
        <taxon>Planctomycetia</taxon>
        <taxon>Planctomycetales</taxon>
        <taxon>Planctomycetaceae</taxon>
        <taxon>Planctopirus</taxon>
    </lineage>
</organism>
<dbReference type="InterPro" id="IPR045584">
    <property type="entry name" value="Pilin-like"/>
</dbReference>
<sequence length="331" mass="35966">MFTINAAGLSKISPAKHHIRKGFTLIELLVVIAIIAILIALLLPAVQQAREAARRSQCVNNLKQLGLALHNYHDTHGVLPPGWIGVDAATRQPHAEDGVSGFSWGTMILPMLDQTPLYNRINFSDSCMSTAGNNNQALLRTILPAFRCPSDSGPQTWQIFDEATGATPLATLANANYVGAFGNSVQGYTNYSWEDDIEDNGPDHQIRGNGMFWHNSNVRFRDVSDGLSNTVLVGEHKTDLLPDPAEPDEQWFSTWGAVIPEGAEAIARVLGLADHTPNHPSTHLDDFSSPHVGGAHFLFGDGRVRFLTENVDLGLFKAINTRAGGEVVGEF</sequence>
<keyword evidence="1" id="KW-0472">Membrane</keyword>
<dbReference type="PROSITE" id="PS00409">
    <property type="entry name" value="PROKAR_NTER_METHYL"/>
    <property type="match status" value="1"/>
</dbReference>
<dbReference type="NCBIfam" id="TIGR02532">
    <property type="entry name" value="IV_pilin_GFxxxE"/>
    <property type="match status" value="1"/>
</dbReference>
<evidence type="ECO:0000256" key="1">
    <source>
        <dbReference type="SAM" id="Phobius"/>
    </source>
</evidence>
<proteinExistence type="predicted"/>
<dbReference type="RefSeq" id="WP_068852059.1">
    <property type="nucleotide sequence ID" value="NZ_LYDR01000152.1"/>
</dbReference>
<dbReference type="Gene3D" id="3.30.700.10">
    <property type="entry name" value="Glycoprotein, Type 4 Pilin"/>
    <property type="match status" value="1"/>
</dbReference>
<dbReference type="InterPro" id="IPR011453">
    <property type="entry name" value="DUF1559"/>
</dbReference>
<reference evidence="3 4" key="1">
    <citation type="submission" date="2016-05" db="EMBL/GenBank/DDBJ databases">
        <title>Genomic and physiological characterization of Planctopirus sp. isolated from fresh water lake.</title>
        <authorList>
            <person name="Subhash Y."/>
            <person name="Ramana C."/>
        </authorList>
    </citation>
    <scope>NUCLEOTIDE SEQUENCE [LARGE SCALE GENOMIC DNA]</scope>
    <source>
        <strain evidence="3 4">JC280</strain>
    </source>
</reference>
<protein>
    <recommendedName>
        <fullName evidence="2">DUF1559 domain-containing protein</fullName>
    </recommendedName>
</protein>
<dbReference type="Pfam" id="PF07963">
    <property type="entry name" value="N_methyl"/>
    <property type="match status" value="1"/>
</dbReference>
<dbReference type="PANTHER" id="PTHR30093:SF2">
    <property type="entry name" value="TYPE II SECRETION SYSTEM PROTEIN H"/>
    <property type="match status" value="1"/>
</dbReference>
<dbReference type="Proteomes" id="UP000094828">
    <property type="component" value="Unassembled WGS sequence"/>
</dbReference>
<accession>A0A1C3E5U1</accession>
<feature type="transmembrane region" description="Helical" evidence="1">
    <location>
        <begin position="25"/>
        <end position="46"/>
    </location>
</feature>
<dbReference type="OrthoDB" id="255848at2"/>
<keyword evidence="1" id="KW-1133">Transmembrane helix</keyword>
<name>A0A1C3E5U1_9PLAN</name>
<dbReference type="NCBIfam" id="TIGR04294">
    <property type="entry name" value="pre_pil_HX9DG"/>
    <property type="match status" value="1"/>
</dbReference>
<dbReference type="EMBL" id="LYDR01000152">
    <property type="protein sequence ID" value="ODA28626.1"/>
    <property type="molecule type" value="Genomic_DNA"/>
</dbReference>
<dbReference type="InterPro" id="IPR027558">
    <property type="entry name" value="Pre_pil_HX9DG_C"/>
</dbReference>
<comment type="caution">
    <text evidence="3">The sequence shown here is derived from an EMBL/GenBank/DDBJ whole genome shotgun (WGS) entry which is preliminary data.</text>
</comment>
<dbReference type="PANTHER" id="PTHR30093">
    <property type="entry name" value="GENERAL SECRETION PATHWAY PROTEIN G"/>
    <property type="match status" value="1"/>
</dbReference>
<dbReference type="Pfam" id="PF07596">
    <property type="entry name" value="SBP_bac_10"/>
    <property type="match status" value="1"/>
</dbReference>
<gene>
    <name evidence="3" type="ORF">A6X21_13155</name>
</gene>
<dbReference type="AlphaFoldDB" id="A0A1C3E5U1"/>
<keyword evidence="1" id="KW-0812">Transmembrane</keyword>
<dbReference type="STRING" id="1841610.A6X21_13155"/>
<keyword evidence="4" id="KW-1185">Reference proteome</keyword>
<evidence type="ECO:0000313" key="3">
    <source>
        <dbReference type="EMBL" id="ODA28626.1"/>
    </source>
</evidence>
<evidence type="ECO:0000313" key="4">
    <source>
        <dbReference type="Proteomes" id="UP000094828"/>
    </source>
</evidence>